<name>A0A5B2TK11_9PROT</name>
<dbReference type="Proteomes" id="UP000322110">
    <property type="component" value="Unassembled WGS sequence"/>
</dbReference>
<keyword evidence="2" id="KW-0378">Hydrolase</keyword>
<evidence type="ECO:0000256" key="1">
    <source>
        <dbReference type="ARBA" id="ARBA00022670"/>
    </source>
</evidence>
<dbReference type="Pfam" id="PF02897">
    <property type="entry name" value="Peptidase_S9_N"/>
    <property type="match status" value="1"/>
</dbReference>
<dbReference type="PANTHER" id="PTHR42881">
    <property type="entry name" value="PROLYL ENDOPEPTIDASE"/>
    <property type="match status" value="1"/>
</dbReference>
<accession>A0A5B2TK11</accession>
<dbReference type="GO" id="GO:0006508">
    <property type="term" value="P:proteolysis"/>
    <property type="evidence" value="ECO:0007669"/>
    <property type="project" value="UniProtKB-KW"/>
</dbReference>
<keyword evidence="7" id="KW-1185">Reference proteome</keyword>
<dbReference type="GO" id="GO:0005829">
    <property type="term" value="C:cytosol"/>
    <property type="evidence" value="ECO:0007669"/>
    <property type="project" value="TreeGrafter"/>
</dbReference>
<evidence type="ECO:0000259" key="4">
    <source>
        <dbReference type="Pfam" id="PF00326"/>
    </source>
</evidence>
<dbReference type="InterPro" id="IPR051167">
    <property type="entry name" value="Prolyl_oligopep/macrocyclase"/>
</dbReference>
<proteinExistence type="predicted"/>
<feature type="domain" description="Peptidase S9A N-terminal" evidence="5">
    <location>
        <begin position="16"/>
        <end position="184"/>
    </location>
</feature>
<dbReference type="PANTHER" id="PTHR42881:SF13">
    <property type="entry name" value="PROLYL ENDOPEPTIDASE"/>
    <property type="match status" value="1"/>
</dbReference>
<evidence type="ECO:0000259" key="5">
    <source>
        <dbReference type="Pfam" id="PF02897"/>
    </source>
</evidence>
<sequence>MTRMADPRPTPDAPDDDPYLWLEEVEGERALQWVEARNAATLGHLSDARVAADRDAVKAALDRPDKIPLITRRGPHLYNFWQDAAHPRGLWRRTSPTSFAGDRPEWEVVLDLDMLAQAEGEDWVWHGAVTRPGAHDRALLRLSRGGGDAVVLREFDIAVRAFPPDGFVLPEAKASADWLDADTLLLSSPLGLAGDGAPAASQSGYPRAIRLWRRGADPLAAPILFEAAASSMGAWGGVDRENGQETLVFTEQLGFFDTAIHLGDWEGARHRLPLPSDARASWQKGWIVALPRTPWTLDGVTHPPDTLLGTSLAALLAGTARWQVLARPAPRRAIQNFFWCKGRLILSVLDEMRPVFTAFTPGPDDWMETPVGGLPAIGVVSLWPLDEREEESDGTLLALAQDPVTPPELLRLDPAPSAPLVLKRSSPVFDANGLVVTRHEAVSSDGERIPYVQVGPTGETGDAPVHLTGYGGFQVSMLPSYRGTIGQLWLARGGTGVIANIRGGGEFGTAWHEAGRRERKRLSHDDFAAVAADLVRRGVTVPGRIAAEGGSNGGLLIANMLTRYPERFGALFCTIPLIDMRRYTKLLAGASWIAEYGDPDKPEDWAFIRDFSAYHQAAEGKPYPPILIATTRRDDRVHPGHARKMAAKLQALGYPALFHEPAAGGHGYGKDNGEIAGFAALGAAFLRRAIGWESEA</sequence>
<evidence type="ECO:0000313" key="6">
    <source>
        <dbReference type="EMBL" id="KAA2214345.1"/>
    </source>
</evidence>
<evidence type="ECO:0000256" key="2">
    <source>
        <dbReference type="ARBA" id="ARBA00022801"/>
    </source>
</evidence>
<dbReference type="Gene3D" id="2.130.10.120">
    <property type="entry name" value="Prolyl oligopeptidase, N-terminal domain"/>
    <property type="match status" value="1"/>
</dbReference>
<dbReference type="PRINTS" id="PR00862">
    <property type="entry name" value="PROLIGOPTASE"/>
</dbReference>
<dbReference type="SUPFAM" id="SSF53474">
    <property type="entry name" value="alpha/beta-Hydrolases"/>
    <property type="match status" value="1"/>
</dbReference>
<dbReference type="InterPro" id="IPR029058">
    <property type="entry name" value="AB_hydrolase_fold"/>
</dbReference>
<feature type="domain" description="Peptidase S9 prolyl oligopeptidase catalytic" evidence="4">
    <location>
        <begin position="487"/>
        <end position="690"/>
    </location>
</feature>
<protein>
    <submittedName>
        <fullName evidence="6">S9 family peptidase</fullName>
    </submittedName>
</protein>
<keyword evidence="1" id="KW-0645">Protease</keyword>
<reference evidence="6 7" key="1">
    <citation type="journal article" date="2015" name="Int. J. Syst. Evol. Microbiol.">
        <title>Roseomonas oryzae sp. nov., isolated from paddy rhizosphere soil.</title>
        <authorList>
            <person name="Ramaprasad E.V."/>
            <person name="Sasikala Ch."/>
            <person name="Ramana Ch.V."/>
        </authorList>
    </citation>
    <scope>NUCLEOTIDE SEQUENCE [LARGE SCALE GENOMIC DNA]</scope>
    <source>
        <strain evidence="6 7">KCTC 42542</strain>
    </source>
</reference>
<dbReference type="GO" id="GO:0004252">
    <property type="term" value="F:serine-type endopeptidase activity"/>
    <property type="evidence" value="ECO:0007669"/>
    <property type="project" value="InterPro"/>
</dbReference>
<dbReference type="OrthoDB" id="9801421at2"/>
<dbReference type="InterPro" id="IPR002470">
    <property type="entry name" value="Peptidase_S9A"/>
</dbReference>
<dbReference type="SUPFAM" id="SSF50993">
    <property type="entry name" value="Peptidase/esterase 'gauge' domain"/>
    <property type="match status" value="1"/>
</dbReference>
<dbReference type="AlphaFoldDB" id="A0A5B2TK11"/>
<evidence type="ECO:0000256" key="3">
    <source>
        <dbReference type="ARBA" id="ARBA00022825"/>
    </source>
</evidence>
<dbReference type="Pfam" id="PF00326">
    <property type="entry name" value="Peptidase_S9"/>
    <property type="match status" value="1"/>
</dbReference>
<gene>
    <name evidence="6" type="ORF">F0Q34_01010</name>
</gene>
<dbReference type="GO" id="GO:0070012">
    <property type="term" value="F:oligopeptidase activity"/>
    <property type="evidence" value="ECO:0007669"/>
    <property type="project" value="TreeGrafter"/>
</dbReference>
<dbReference type="InterPro" id="IPR001375">
    <property type="entry name" value="Peptidase_S9_cat"/>
</dbReference>
<evidence type="ECO:0000313" key="7">
    <source>
        <dbReference type="Proteomes" id="UP000322110"/>
    </source>
</evidence>
<dbReference type="InterPro" id="IPR023302">
    <property type="entry name" value="Pept_S9A_N"/>
</dbReference>
<dbReference type="EMBL" id="VUKA01000001">
    <property type="protein sequence ID" value="KAA2214345.1"/>
    <property type="molecule type" value="Genomic_DNA"/>
</dbReference>
<keyword evidence="3" id="KW-0720">Serine protease</keyword>
<comment type="caution">
    <text evidence="6">The sequence shown here is derived from an EMBL/GenBank/DDBJ whole genome shotgun (WGS) entry which is preliminary data.</text>
</comment>
<dbReference type="Gene3D" id="3.40.50.1820">
    <property type="entry name" value="alpha/beta hydrolase"/>
    <property type="match status" value="1"/>
</dbReference>
<organism evidence="6 7">
    <name type="scientific">Teichococcus oryzae</name>
    <dbReference type="NCBI Taxonomy" id="1608942"/>
    <lineage>
        <taxon>Bacteria</taxon>
        <taxon>Pseudomonadati</taxon>
        <taxon>Pseudomonadota</taxon>
        <taxon>Alphaproteobacteria</taxon>
        <taxon>Acetobacterales</taxon>
        <taxon>Roseomonadaceae</taxon>
        <taxon>Roseomonas</taxon>
    </lineage>
</organism>